<name>X1GKT4_9ZZZZ</name>
<reference evidence="1" key="1">
    <citation type="journal article" date="2014" name="Front. Microbiol.">
        <title>High frequency of phylogenetically diverse reductive dehalogenase-homologous genes in deep subseafloor sedimentary metagenomes.</title>
        <authorList>
            <person name="Kawai M."/>
            <person name="Futagami T."/>
            <person name="Toyoda A."/>
            <person name="Takaki Y."/>
            <person name="Nishi S."/>
            <person name="Hori S."/>
            <person name="Arai W."/>
            <person name="Tsubouchi T."/>
            <person name="Morono Y."/>
            <person name="Uchiyama I."/>
            <person name="Ito T."/>
            <person name="Fujiyama A."/>
            <person name="Inagaki F."/>
            <person name="Takami H."/>
        </authorList>
    </citation>
    <scope>NUCLEOTIDE SEQUENCE</scope>
    <source>
        <strain evidence="1">Expedition CK06-06</strain>
    </source>
</reference>
<sequence length="210" mass="22790">MAKIFETQFHKGSYIDRISKVAGTPSSISFKRIEKGLAPEFDGSNSKLDMGFALDLLGNTTCVAWLKYRGFGEGIPASRGIAFSNGKFNIGGMDTGKLSFSRDGSTTATTPNNSIVLNQYILVIITSTTAGLTNFYKNGILIGSADQSAGTPEIGTDNITIGNFVSGASRTFNGWIGEIEIHDKILNTKERAQAYEDFLNARPLFEEKHR</sequence>
<evidence type="ECO:0008006" key="2">
    <source>
        <dbReference type="Google" id="ProtNLM"/>
    </source>
</evidence>
<organism evidence="1">
    <name type="scientific">marine sediment metagenome</name>
    <dbReference type="NCBI Taxonomy" id="412755"/>
    <lineage>
        <taxon>unclassified sequences</taxon>
        <taxon>metagenomes</taxon>
        <taxon>ecological metagenomes</taxon>
    </lineage>
</organism>
<dbReference type="EMBL" id="BARU01011819">
    <property type="protein sequence ID" value="GAH33608.1"/>
    <property type="molecule type" value="Genomic_DNA"/>
</dbReference>
<dbReference type="Gene3D" id="2.60.120.200">
    <property type="match status" value="1"/>
</dbReference>
<comment type="caution">
    <text evidence="1">The sequence shown here is derived from an EMBL/GenBank/DDBJ whole genome shotgun (WGS) entry which is preliminary data.</text>
</comment>
<feature type="non-terminal residue" evidence="1">
    <location>
        <position position="210"/>
    </location>
</feature>
<dbReference type="InterPro" id="IPR013320">
    <property type="entry name" value="ConA-like_dom_sf"/>
</dbReference>
<proteinExistence type="predicted"/>
<dbReference type="SUPFAM" id="SSF49899">
    <property type="entry name" value="Concanavalin A-like lectins/glucanases"/>
    <property type="match status" value="1"/>
</dbReference>
<accession>X1GKT4</accession>
<evidence type="ECO:0000313" key="1">
    <source>
        <dbReference type="EMBL" id="GAH33608.1"/>
    </source>
</evidence>
<dbReference type="AlphaFoldDB" id="X1GKT4"/>
<dbReference type="Pfam" id="PF13385">
    <property type="entry name" value="Laminin_G_3"/>
    <property type="match status" value="1"/>
</dbReference>
<protein>
    <recommendedName>
        <fullName evidence="2">LamG-like jellyroll fold domain-containing protein</fullName>
    </recommendedName>
</protein>
<gene>
    <name evidence="1" type="ORF">S03H2_22060</name>
</gene>